<keyword evidence="3" id="KW-1185">Reference proteome</keyword>
<proteinExistence type="predicted"/>
<dbReference type="InParanoid" id="Q2HHW6"/>
<reference evidence="3" key="1">
    <citation type="journal article" date="2015" name="Genome Announc.">
        <title>Draft genome sequence of the cellulolytic fungus Chaetomium globosum.</title>
        <authorList>
            <person name="Cuomo C.A."/>
            <person name="Untereiner W.A."/>
            <person name="Ma L.-J."/>
            <person name="Grabherr M."/>
            <person name="Birren B.W."/>
        </authorList>
    </citation>
    <scope>NUCLEOTIDE SEQUENCE [LARGE SCALE GENOMIC DNA]</scope>
    <source>
        <strain evidence="3">ATCC 6205 / CBS 148.51 / DSM 1962 / NBRC 6347 / NRRL 1970</strain>
    </source>
</reference>
<evidence type="ECO:0000313" key="2">
    <source>
        <dbReference type="EMBL" id="EAQ91953.1"/>
    </source>
</evidence>
<dbReference type="AlphaFoldDB" id="Q2HHW6"/>
<dbReference type="OrthoDB" id="4583699at2759"/>
<dbReference type="GeneID" id="4386626"/>
<protein>
    <recommendedName>
        <fullName evidence="4">Heterokaryon incompatibility domain-containing protein</fullName>
    </recommendedName>
</protein>
<dbReference type="PANTHER" id="PTHR33112:SF10">
    <property type="entry name" value="TOL"/>
    <property type="match status" value="1"/>
</dbReference>
<evidence type="ECO:0008006" key="4">
    <source>
        <dbReference type="Google" id="ProtNLM"/>
    </source>
</evidence>
<dbReference type="Proteomes" id="UP000001056">
    <property type="component" value="Unassembled WGS sequence"/>
</dbReference>
<dbReference type="HOGENOM" id="CLU_491754_0_0_1"/>
<evidence type="ECO:0000313" key="3">
    <source>
        <dbReference type="Proteomes" id="UP000001056"/>
    </source>
</evidence>
<name>Q2HHW6_CHAGB</name>
<dbReference type="RefSeq" id="XP_001219409.1">
    <property type="nucleotide sequence ID" value="XM_001219408.1"/>
</dbReference>
<accession>Q2HHW6</accession>
<dbReference type="eggNOG" id="ENOG502S8TM">
    <property type="taxonomic scope" value="Eukaryota"/>
</dbReference>
<dbReference type="PANTHER" id="PTHR33112">
    <property type="entry name" value="DOMAIN PROTEIN, PUTATIVE-RELATED"/>
    <property type="match status" value="1"/>
</dbReference>
<sequence length="554" mass="61672">MPYGTTCEARRRPGSGTTANGVTPNEEDAARYPVSKYRLENDRQLPLLPGLLELTISFNEAGLKSGGGCPRAMPSAVFGIDQTAPDSIARNRQAMLRRDTDGRDRSNTGSQHPICDFEPLLGPVPRLEAPPQSQNEAFYTASRSQTWTGTFRDAIHIARSLGPQRQGPTPTPGCYPLEGQPAVEPCVVELEKPGFPNGRYLLYDHRYRDVAFQDMPLLRRGWVVQELLLASRVLHFCPTEMFWECFELTASETYPSGLPPRMRDPWVPRGLIWKAFRSLPDHADGGAATADGNGAVALHDMMWYAWPQIVQYYSICGLTYASDKLVAISGCAKLIQQAFKVDYRAGLWDHDLEDQLLWAGNTSEPRYPPCAYRAPTWSWASMDGGIAWSWHGREGSRWKRVASTRDCHIETRTEDATVGIVSGFLRLSGWLITLQLSRIDRQGRHWNVFANGAWQDTAVFINLDSDLPAAVTDRVHALPIVGDTLEDQPASICCLLLHATGHKRGWFYRIGVMVGCLGLGVPNKDYSALAKVRNESWLEYEACDDAGLFSVVVV</sequence>
<dbReference type="STRING" id="306901.Q2HHW6"/>
<organism evidence="2 3">
    <name type="scientific">Chaetomium globosum (strain ATCC 6205 / CBS 148.51 / DSM 1962 / NBRC 6347 / NRRL 1970)</name>
    <name type="common">Soil fungus</name>
    <dbReference type="NCBI Taxonomy" id="306901"/>
    <lineage>
        <taxon>Eukaryota</taxon>
        <taxon>Fungi</taxon>
        <taxon>Dikarya</taxon>
        <taxon>Ascomycota</taxon>
        <taxon>Pezizomycotina</taxon>
        <taxon>Sordariomycetes</taxon>
        <taxon>Sordariomycetidae</taxon>
        <taxon>Sordariales</taxon>
        <taxon>Chaetomiaceae</taxon>
        <taxon>Chaetomium</taxon>
    </lineage>
</organism>
<dbReference type="EMBL" id="CH408029">
    <property type="protein sequence ID" value="EAQ91953.1"/>
    <property type="molecule type" value="Genomic_DNA"/>
</dbReference>
<evidence type="ECO:0000256" key="1">
    <source>
        <dbReference type="SAM" id="MobiDB-lite"/>
    </source>
</evidence>
<dbReference type="VEuPathDB" id="FungiDB:CHGG_00188"/>
<gene>
    <name evidence="2" type="ORF">CHGG_00188</name>
</gene>
<feature type="region of interest" description="Disordered" evidence="1">
    <location>
        <begin position="1"/>
        <end position="28"/>
    </location>
</feature>